<dbReference type="SUPFAM" id="SSF51735">
    <property type="entry name" value="NAD(P)-binding Rossmann-fold domains"/>
    <property type="match status" value="1"/>
</dbReference>
<dbReference type="PANTHER" id="PTHR43377:SF1">
    <property type="entry name" value="BILIVERDIN REDUCTASE A"/>
    <property type="match status" value="1"/>
</dbReference>
<keyword evidence="5" id="KW-1185">Reference proteome</keyword>
<protein>
    <recommendedName>
        <fullName evidence="6">Gfo/Idh/MocA family oxidoreductase</fullName>
    </recommendedName>
</protein>
<dbReference type="RefSeq" id="WP_345184001.1">
    <property type="nucleotide sequence ID" value="NZ_BAABGP010000004.1"/>
</dbReference>
<dbReference type="SUPFAM" id="SSF53067">
    <property type="entry name" value="Actin-like ATPase domain"/>
    <property type="match status" value="2"/>
</dbReference>
<sequence length="512" mass="53999">MTVLAVDIGGSGSLALLRDVTLHAAVGAPIRITDGRLSATEALSSLAKQLPAMEGRLDVIAVGLASITSFGDPEDLAEQVRRHFCCHRLVLASDAVMGLVSVWGTDGGAVVAAGTGVVGLATDFSGQWTRVDGGGHLIGDAASGRQVPASYPPYLYLFRQPRFAQTTPNEPRRIMKFGVIGAGAFGSRHITAYDRHPEVELVGILDLNRGLADAVASGCATPPAVFTDLDEFLAIEGLEAVSVVTPDHLHRDVAIAVANAGKHLLVEKPLATTVEDARAIVEAAKANGVTLMVDFHNRVNPPFVAAHEAVVDGRVGRVEYVYARLSNTLAVASSIRWASASSSLWFLSSHMVDIAQWIVGDRIVRVTAKTVSGTLESRGITTPDVFIILAEFASGAIGTFEHAWILPNSHATAKDLKFELLGSEGSVLIDGSHNRAVEIYSANDARFPDVMAPPYGEHLTGFIMDSISEFVDAVAGRRPVLATGEEGIQVTAVLCAVLESIETGGPVEISGY</sequence>
<dbReference type="InterPro" id="IPR004104">
    <property type="entry name" value="Gfo/Idh/MocA-like_OxRdtase_C"/>
</dbReference>
<dbReference type="Pfam" id="PF02894">
    <property type="entry name" value="GFO_IDH_MocA_C"/>
    <property type="match status" value="1"/>
</dbReference>
<dbReference type="Proteomes" id="UP001500731">
    <property type="component" value="Unassembled WGS sequence"/>
</dbReference>
<name>A0ABP8P483_9MICO</name>
<dbReference type="SUPFAM" id="SSF55347">
    <property type="entry name" value="Glyceraldehyde-3-phosphate dehydrogenase-like, C-terminal domain"/>
    <property type="match status" value="1"/>
</dbReference>
<evidence type="ECO:0000313" key="5">
    <source>
        <dbReference type="Proteomes" id="UP001500731"/>
    </source>
</evidence>
<gene>
    <name evidence="4" type="ORF">GCM10023171_04920</name>
</gene>
<dbReference type="InterPro" id="IPR036291">
    <property type="entry name" value="NAD(P)-bd_dom_sf"/>
</dbReference>
<dbReference type="Gene3D" id="3.30.360.10">
    <property type="entry name" value="Dihydrodipicolinate Reductase, domain 2"/>
    <property type="match status" value="1"/>
</dbReference>
<dbReference type="InterPro" id="IPR000683">
    <property type="entry name" value="Gfo/Idh/MocA-like_OxRdtase_N"/>
</dbReference>
<feature type="domain" description="Gfo/Idh/MocA-like oxidoreductase N-terminal" evidence="2">
    <location>
        <begin position="175"/>
        <end position="295"/>
    </location>
</feature>
<evidence type="ECO:0008006" key="6">
    <source>
        <dbReference type="Google" id="ProtNLM"/>
    </source>
</evidence>
<dbReference type="Pfam" id="PF01408">
    <property type="entry name" value="GFO_IDH_MocA"/>
    <property type="match status" value="1"/>
</dbReference>
<dbReference type="Gene3D" id="3.30.420.40">
    <property type="match status" value="2"/>
</dbReference>
<comment type="similarity">
    <text evidence="1">Belongs to the Gfo/Idh/MocA family.</text>
</comment>
<comment type="caution">
    <text evidence="4">The sequence shown here is derived from an EMBL/GenBank/DDBJ whole genome shotgun (WGS) entry which is preliminary data.</text>
</comment>
<proteinExistence type="inferred from homology"/>
<reference evidence="5" key="1">
    <citation type="journal article" date="2019" name="Int. J. Syst. Evol. Microbiol.">
        <title>The Global Catalogue of Microorganisms (GCM) 10K type strain sequencing project: providing services to taxonomists for standard genome sequencing and annotation.</title>
        <authorList>
            <consortium name="The Broad Institute Genomics Platform"/>
            <consortium name="The Broad Institute Genome Sequencing Center for Infectious Disease"/>
            <person name="Wu L."/>
            <person name="Ma J."/>
        </authorList>
    </citation>
    <scope>NUCLEOTIDE SEQUENCE [LARGE SCALE GENOMIC DNA]</scope>
    <source>
        <strain evidence="5">JCM 17839</strain>
    </source>
</reference>
<accession>A0ABP8P483</accession>
<dbReference type="Gene3D" id="3.40.50.720">
    <property type="entry name" value="NAD(P)-binding Rossmann-like Domain"/>
    <property type="match status" value="1"/>
</dbReference>
<evidence type="ECO:0000259" key="2">
    <source>
        <dbReference type="Pfam" id="PF01408"/>
    </source>
</evidence>
<dbReference type="EMBL" id="BAABGP010000004">
    <property type="protein sequence ID" value="GAA4479483.1"/>
    <property type="molecule type" value="Genomic_DNA"/>
</dbReference>
<organism evidence="4 5">
    <name type="scientific">Microbacterium panaciterrae</name>
    <dbReference type="NCBI Taxonomy" id="985759"/>
    <lineage>
        <taxon>Bacteria</taxon>
        <taxon>Bacillati</taxon>
        <taxon>Actinomycetota</taxon>
        <taxon>Actinomycetes</taxon>
        <taxon>Micrococcales</taxon>
        <taxon>Microbacteriaceae</taxon>
        <taxon>Microbacterium</taxon>
    </lineage>
</organism>
<feature type="domain" description="Gfo/Idh/MocA-like oxidoreductase C-terminal" evidence="3">
    <location>
        <begin position="308"/>
        <end position="509"/>
    </location>
</feature>
<dbReference type="InterPro" id="IPR051450">
    <property type="entry name" value="Gfo/Idh/MocA_Oxidoreductases"/>
</dbReference>
<dbReference type="PANTHER" id="PTHR43377">
    <property type="entry name" value="BILIVERDIN REDUCTASE A"/>
    <property type="match status" value="1"/>
</dbReference>
<dbReference type="InterPro" id="IPR043129">
    <property type="entry name" value="ATPase_NBD"/>
</dbReference>
<evidence type="ECO:0000259" key="3">
    <source>
        <dbReference type="Pfam" id="PF02894"/>
    </source>
</evidence>
<evidence type="ECO:0000313" key="4">
    <source>
        <dbReference type="EMBL" id="GAA4479483.1"/>
    </source>
</evidence>
<evidence type="ECO:0000256" key="1">
    <source>
        <dbReference type="ARBA" id="ARBA00010928"/>
    </source>
</evidence>